<proteinExistence type="predicted"/>
<evidence type="ECO:0000313" key="2">
    <source>
        <dbReference type="EMBL" id="KAL3763824.1"/>
    </source>
</evidence>
<evidence type="ECO:0000313" key="3">
    <source>
        <dbReference type="Proteomes" id="UP001530293"/>
    </source>
</evidence>
<sequence length="270" mass="30841">MMSRNSNSCISYFNYHQQYQEGVPSKCIQKLSHHDLVQGSITAEISTSPKRKRDDIVGEITWKQQQEDDDDDLMCPVQKRSASSTRPNSTYCMCSYDMESRDGPADDISLDDETARLVSNCRISVFRQDHRGISSSATLTRPSPAIFAEEDDEDVENGYSDFPSIGRARTITDSDDSIFLTTCYTDPPDMHETSRSDCHDIEELTDECIKTDHIDYSAHMSIGLDRHERKDESDEMREFPESIRTSTSVEERSQSSLMWKHIFSTTNQIV</sequence>
<dbReference type="EMBL" id="JALLBG020000113">
    <property type="protein sequence ID" value="KAL3763824.1"/>
    <property type="molecule type" value="Genomic_DNA"/>
</dbReference>
<feature type="region of interest" description="Disordered" evidence="1">
    <location>
        <begin position="225"/>
        <end position="250"/>
    </location>
</feature>
<dbReference type="AlphaFoldDB" id="A0ABD3MIQ4"/>
<accession>A0ABD3MIQ4</accession>
<gene>
    <name evidence="2" type="ORF">ACHAWU_001884</name>
</gene>
<feature type="compositionally biased region" description="Basic and acidic residues" evidence="1">
    <location>
        <begin position="225"/>
        <end position="241"/>
    </location>
</feature>
<evidence type="ECO:0000256" key="1">
    <source>
        <dbReference type="SAM" id="MobiDB-lite"/>
    </source>
</evidence>
<protein>
    <submittedName>
        <fullName evidence="2">Uncharacterized protein</fullName>
    </submittedName>
</protein>
<dbReference type="Proteomes" id="UP001530293">
    <property type="component" value="Unassembled WGS sequence"/>
</dbReference>
<comment type="caution">
    <text evidence="2">The sequence shown here is derived from an EMBL/GenBank/DDBJ whole genome shotgun (WGS) entry which is preliminary data.</text>
</comment>
<keyword evidence="3" id="KW-1185">Reference proteome</keyword>
<name>A0ABD3MIQ4_9STRA</name>
<organism evidence="2 3">
    <name type="scientific">Discostella pseudostelligera</name>
    <dbReference type="NCBI Taxonomy" id="259834"/>
    <lineage>
        <taxon>Eukaryota</taxon>
        <taxon>Sar</taxon>
        <taxon>Stramenopiles</taxon>
        <taxon>Ochrophyta</taxon>
        <taxon>Bacillariophyta</taxon>
        <taxon>Coscinodiscophyceae</taxon>
        <taxon>Thalassiosirophycidae</taxon>
        <taxon>Stephanodiscales</taxon>
        <taxon>Stephanodiscaceae</taxon>
        <taxon>Discostella</taxon>
    </lineage>
</organism>
<reference evidence="2 3" key="1">
    <citation type="submission" date="2024-10" db="EMBL/GenBank/DDBJ databases">
        <title>Updated reference genomes for cyclostephanoid diatoms.</title>
        <authorList>
            <person name="Roberts W.R."/>
            <person name="Alverson A.J."/>
        </authorList>
    </citation>
    <scope>NUCLEOTIDE SEQUENCE [LARGE SCALE GENOMIC DNA]</scope>
    <source>
        <strain evidence="2 3">AJA232-27</strain>
    </source>
</reference>